<sequence length="59" mass="6778">MNKSIVDRINQIKAELQALAKQVRGLPLNPNVEQLGHNCISGFCFWIVSRPYIICSFRF</sequence>
<comment type="caution">
    <text evidence="1">The sequence shown here is derived from an EMBL/GenBank/DDBJ whole genome shotgun (WGS) entry which is preliminary data.</text>
</comment>
<dbReference type="EMBL" id="BART01034783">
    <property type="protein sequence ID" value="GAH07664.1"/>
    <property type="molecule type" value="Genomic_DNA"/>
</dbReference>
<proteinExistence type="predicted"/>
<accession>X1DRR7</accession>
<reference evidence="1" key="1">
    <citation type="journal article" date="2014" name="Front. Microbiol.">
        <title>High frequency of phylogenetically diverse reductive dehalogenase-homologous genes in deep subseafloor sedimentary metagenomes.</title>
        <authorList>
            <person name="Kawai M."/>
            <person name="Futagami T."/>
            <person name="Toyoda A."/>
            <person name="Takaki Y."/>
            <person name="Nishi S."/>
            <person name="Hori S."/>
            <person name="Arai W."/>
            <person name="Tsubouchi T."/>
            <person name="Morono Y."/>
            <person name="Uchiyama I."/>
            <person name="Ito T."/>
            <person name="Fujiyama A."/>
            <person name="Inagaki F."/>
            <person name="Takami H."/>
        </authorList>
    </citation>
    <scope>NUCLEOTIDE SEQUENCE</scope>
    <source>
        <strain evidence="1">Expedition CK06-06</strain>
    </source>
</reference>
<evidence type="ECO:0000313" key="1">
    <source>
        <dbReference type="EMBL" id="GAH07664.1"/>
    </source>
</evidence>
<dbReference type="AlphaFoldDB" id="X1DRR7"/>
<organism evidence="1">
    <name type="scientific">marine sediment metagenome</name>
    <dbReference type="NCBI Taxonomy" id="412755"/>
    <lineage>
        <taxon>unclassified sequences</taxon>
        <taxon>metagenomes</taxon>
        <taxon>ecological metagenomes</taxon>
    </lineage>
</organism>
<protein>
    <submittedName>
        <fullName evidence="1">Uncharacterized protein</fullName>
    </submittedName>
</protein>
<gene>
    <name evidence="1" type="ORF">S01H4_59339</name>
</gene>
<name>X1DRR7_9ZZZZ</name>